<protein>
    <submittedName>
        <fullName evidence="6">TFIID-domain-containing protein</fullName>
    </submittedName>
</protein>
<dbReference type="GO" id="GO:0006366">
    <property type="term" value="P:transcription by RNA polymerase II"/>
    <property type="evidence" value="ECO:0007669"/>
    <property type="project" value="InterPro"/>
</dbReference>
<comment type="caution">
    <text evidence="6">The sequence shown here is derived from an EMBL/GenBank/DDBJ whole genome shotgun (WGS) entry which is preliminary data.</text>
</comment>
<dbReference type="GO" id="GO:0000124">
    <property type="term" value="C:SAGA complex"/>
    <property type="evidence" value="ECO:0007669"/>
    <property type="project" value="TreeGrafter"/>
</dbReference>
<keyword evidence="3" id="KW-0804">Transcription</keyword>
<evidence type="ECO:0000256" key="4">
    <source>
        <dbReference type="ARBA" id="ARBA00023242"/>
    </source>
</evidence>
<dbReference type="GO" id="GO:0005634">
    <property type="term" value="C:nucleus"/>
    <property type="evidence" value="ECO:0007669"/>
    <property type="project" value="UniProtKB-SubCell"/>
</dbReference>
<reference evidence="6 7" key="1">
    <citation type="journal article" name="Sci. Rep.">
        <title>Genome-scale phylogenetic analyses confirm Olpidium as the closest living zoosporic fungus to the non-flagellated, terrestrial fungi.</title>
        <authorList>
            <person name="Chang Y."/>
            <person name="Rochon D."/>
            <person name="Sekimoto S."/>
            <person name="Wang Y."/>
            <person name="Chovatia M."/>
            <person name="Sandor L."/>
            <person name="Salamov A."/>
            <person name="Grigoriev I.V."/>
            <person name="Stajich J.E."/>
            <person name="Spatafora J.W."/>
        </authorList>
    </citation>
    <scope>NUCLEOTIDE SEQUENCE [LARGE SCALE GENOMIC DNA]</scope>
    <source>
        <strain evidence="6">S191</strain>
    </source>
</reference>
<evidence type="ECO:0000256" key="5">
    <source>
        <dbReference type="ARBA" id="ARBA00061274"/>
    </source>
</evidence>
<evidence type="ECO:0000256" key="2">
    <source>
        <dbReference type="ARBA" id="ARBA00023015"/>
    </source>
</evidence>
<evidence type="ECO:0000256" key="1">
    <source>
        <dbReference type="ARBA" id="ARBA00004123"/>
    </source>
</evidence>
<dbReference type="GO" id="GO:0003712">
    <property type="term" value="F:transcription coregulator activity"/>
    <property type="evidence" value="ECO:0007669"/>
    <property type="project" value="TreeGrafter"/>
</dbReference>
<evidence type="ECO:0000313" key="7">
    <source>
        <dbReference type="Proteomes" id="UP000673691"/>
    </source>
</evidence>
<keyword evidence="2" id="KW-0805">Transcription regulation</keyword>
<sequence>MMFVFGEVSDPALDTVNLIEDIVRSQVVEIIIQGAAQAHRQSSRHLSAEDLIFLIRHDKAKCNRLRTYLSWKDVRKNVKEASKNDATEEMIEAEGILGEPSSGEKTMKMRKKTVKLSWDLFAGFLDVLNDDDNEEDEDELEAYRDTMQRLKDADEITRKMTKEEYVHYSECRQASFTYRKAKKFKEWANLAAYLDVKPNDDIIDILGFLTFEMVSTLTCSALGVKRAEEAAATAAAEEGCNEEKTDGISSRKAVGGGRCGGGEPADLRSLFEAVPTAQATTDSLFAAAPKGQAPLQPQHVHEGYRLLQGCTKTIGNTFSGGLKRTRVALI</sequence>
<dbReference type="SUPFAM" id="SSF47113">
    <property type="entry name" value="Histone-fold"/>
    <property type="match status" value="1"/>
</dbReference>
<evidence type="ECO:0000256" key="3">
    <source>
        <dbReference type="ARBA" id="ARBA00023163"/>
    </source>
</evidence>
<dbReference type="CDD" id="cd22926">
    <property type="entry name" value="HFD_SPT3"/>
    <property type="match status" value="1"/>
</dbReference>
<evidence type="ECO:0000313" key="6">
    <source>
        <dbReference type="EMBL" id="KAG5462885.1"/>
    </source>
</evidence>
<comment type="subcellular location">
    <subcellularLocation>
        <location evidence="1">Nucleus</location>
    </subcellularLocation>
</comment>
<name>A0A8H8A0V9_9FUNG</name>
<comment type="similarity">
    <text evidence="5">Belongs to the SPT3 family.</text>
</comment>
<dbReference type="PANTHER" id="PTHR11380">
    <property type="entry name" value="TRANSCRIPTION INITIATION FACTOR TFIID/SUPT3-RELATED"/>
    <property type="match status" value="1"/>
</dbReference>
<dbReference type="EMBL" id="JAEFCI010001467">
    <property type="protein sequence ID" value="KAG5462885.1"/>
    <property type="molecule type" value="Genomic_DNA"/>
</dbReference>
<dbReference type="PANTHER" id="PTHR11380:SF16">
    <property type="entry name" value="TRANSCRIPTION INITIATION PROTEIN SPT3 HOMOLOG"/>
    <property type="match status" value="1"/>
</dbReference>
<dbReference type="Pfam" id="PF02269">
    <property type="entry name" value="TFIID-18kDa"/>
    <property type="match status" value="1"/>
</dbReference>
<dbReference type="AlphaFoldDB" id="A0A8H8A0V9"/>
<organism evidence="6 7">
    <name type="scientific">Olpidium bornovanus</name>
    <dbReference type="NCBI Taxonomy" id="278681"/>
    <lineage>
        <taxon>Eukaryota</taxon>
        <taxon>Fungi</taxon>
        <taxon>Fungi incertae sedis</taxon>
        <taxon>Olpidiomycota</taxon>
        <taxon>Olpidiomycotina</taxon>
        <taxon>Olpidiomycetes</taxon>
        <taxon>Olpidiales</taxon>
        <taxon>Olpidiaceae</taxon>
        <taxon>Olpidium</taxon>
    </lineage>
</organism>
<dbReference type="InterPro" id="IPR009072">
    <property type="entry name" value="Histone-fold"/>
</dbReference>
<proteinExistence type="inferred from homology"/>
<dbReference type="Proteomes" id="UP000673691">
    <property type="component" value="Unassembled WGS sequence"/>
</dbReference>
<gene>
    <name evidence="6" type="ORF">BJ554DRAFT_3027</name>
</gene>
<dbReference type="GO" id="GO:0046982">
    <property type="term" value="F:protein heterodimerization activity"/>
    <property type="evidence" value="ECO:0007669"/>
    <property type="project" value="InterPro"/>
</dbReference>
<accession>A0A8H8A0V9</accession>
<dbReference type="OrthoDB" id="66982at2759"/>
<keyword evidence="4" id="KW-0539">Nucleus</keyword>
<keyword evidence="7" id="KW-1185">Reference proteome</keyword>
<dbReference type="Gene3D" id="1.10.20.10">
    <property type="entry name" value="Histone, subunit A"/>
    <property type="match status" value="1"/>
</dbReference>
<dbReference type="InterPro" id="IPR003195">
    <property type="entry name" value="TFIID_TAF13"/>
</dbReference>